<name>A0A848IYV6_9BACT</name>
<dbReference type="InterPro" id="IPR028994">
    <property type="entry name" value="Integrin_alpha_N"/>
</dbReference>
<evidence type="ECO:0000313" key="2">
    <source>
        <dbReference type="EMBL" id="NMM47179.1"/>
    </source>
</evidence>
<protein>
    <submittedName>
        <fullName evidence="2">T9SS type A sorting domain-containing protein</fullName>
    </submittedName>
</protein>
<dbReference type="Pfam" id="PF13517">
    <property type="entry name" value="FG-GAP_3"/>
    <property type="match status" value="1"/>
</dbReference>
<dbReference type="AlphaFoldDB" id="A0A848IYV6"/>
<dbReference type="InterPro" id="IPR013517">
    <property type="entry name" value="FG-GAP"/>
</dbReference>
<sequence length="691" mass="77055">MKYSFIVLCLITFFSVQGIKAQNIKPISEENHPYNLISNYENVFSGGLNSPLFNRIDLNLDGIKDVVFFEKTTEKIYPYIKDGDSYIYSPQYIDNFPEEFRSWMVSYDFDGDGKNDLFAKSPFGVIVFKNTSIDELSFEIYSEVLLTEGTSGSINIQINSTDIPSLTDIDGDGDVDLFAFYFAGTGTIEFHRNMAVENYGRTDTLAFVRESRSWGNIQDCGCGQLIPLDEQCLTNGRELHAGGKSILIADINGDDKFDLLYGDEFCESVAYLINQGTNEAPEFSISSYPWPNEPSGGFQAPYLWDGESSDSLILVPNVFGNDGYVYDFSRSVNLYARNGSGDHILLNDKFIQNTSIDLGDNSFWSLVSSSTESFEAYVSTRGPENDGIVYKVTESGNQLVSEEVYRYEISNATIRTFISQISDFDNDGNLDVFFGYRLTDNTNEIAYISDVLEAATKIEINGISFLTSERVHFYDWDNDGLAELWKTSTSGKVSLYEASSNGDNLTYTLEKDVFKEMGIDALKGQRKFSFKDWNQNGSLDLLIADKSGNFSFIENVRSEESLPELLTGTVQGVSSVSSVGSDLDLLALGTVEGGLIFSEIDLTILGIDPDQELQNDLNVYPVPSNNSVTISYYNPIKISIISLSGQVLYSSDNYLKSWEIGKDQNLVNGIYIIRAITESGKVFSGRMIIQE</sequence>
<comment type="caution">
    <text evidence="2">The sequence shown here is derived from an EMBL/GenBank/DDBJ whole genome shotgun (WGS) entry which is preliminary data.</text>
</comment>
<dbReference type="PANTHER" id="PTHR44103">
    <property type="entry name" value="PROPROTEIN CONVERTASE P"/>
    <property type="match status" value="1"/>
</dbReference>
<dbReference type="InterPro" id="IPR026444">
    <property type="entry name" value="Secre_tail"/>
</dbReference>
<dbReference type="RefSeq" id="WP_169677789.1">
    <property type="nucleotide sequence ID" value="NZ_JABBNU010000001.1"/>
</dbReference>
<dbReference type="EMBL" id="JABBNU010000001">
    <property type="protein sequence ID" value="NMM47179.1"/>
    <property type="molecule type" value="Genomic_DNA"/>
</dbReference>
<accession>A0A848IYV6</accession>
<dbReference type="SUPFAM" id="SSF69318">
    <property type="entry name" value="Integrin alpha N-terminal domain"/>
    <property type="match status" value="1"/>
</dbReference>
<gene>
    <name evidence="2" type="ORF">HH304_02115</name>
</gene>
<keyword evidence="3" id="KW-1185">Reference proteome</keyword>
<reference evidence="2 3" key="1">
    <citation type="submission" date="2020-04" db="EMBL/GenBank/DDBJ databases">
        <title>Flammeovirgaceae bacterium KN852 isolated from deep sea.</title>
        <authorList>
            <person name="Zhang D.-C."/>
        </authorList>
    </citation>
    <scope>NUCLEOTIDE SEQUENCE [LARGE SCALE GENOMIC DNA]</scope>
    <source>
        <strain evidence="2 3">KN852</strain>
    </source>
</reference>
<evidence type="ECO:0000256" key="1">
    <source>
        <dbReference type="ARBA" id="ARBA00022729"/>
    </source>
</evidence>
<dbReference type="NCBIfam" id="TIGR04183">
    <property type="entry name" value="Por_Secre_tail"/>
    <property type="match status" value="1"/>
</dbReference>
<proteinExistence type="predicted"/>
<dbReference type="Proteomes" id="UP000559010">
    <property type="component" value="Unassembled WGS sequence"/>
</dbReference>
<organism evidence="2 3">
    <name type="scientific">Marinigracilibium pacificum</name>
    <dbReference type="NCBI Taxonomy" id="2729599"/>
    <lineage>
        <taxon>Bacteria</taxon>
        <taxon>Pseudomonadati</taxon>
        <taxon>Bacteroidota</taxon>
        <taxon>Cytophagia</taxon>
        <taxon>Cytophagales</taxon>
        <taxon>Flammeovirgaceae</taxon>
        <taxon>Marinigracilibium</taxon>
    </lineage>
</organism>
<dbReference type="PANTHER" id="PTHR44103:SF1">
    <property type="entry name" value="PROPROTEIN CONVERTASE P"/>
    <property type="match status" value="1"/>
</dbReference>
<keyword evidence="1" id="KW-0732">Signal</keyword>
<evidence type="ECO:0000313" key="3">
    <source>
        <dbReference type="Proteomes" id="UP000559010"/>
    </source>
</evidence>